<keyword evidence="10" id="KW-1185">Reference proteome</keyword>
<dbReference type="Pfam" id="PF03845">
    <property type="entry name" value="Spore_permease"/>
    <property type="match status" value="1"/>
</dbReference>
<name>A0A1H3N0W4_9FIRM</name>
<comment type="subcellular location">
    <subcellularLocation>
        <location evidence="1">Membrane</location>
        <topology evidence="1">Multi-pass membrane protein</topology>
    </subcellularLocation>
</comment>
<dbReference type="RefSeq" id="WP_091728035.1">
    <property type="nucleotide sequence ID" value="NZ_FNQE01000008.1"/>
</dbReference>
<feature type="transmembrane region" description="Helical" evidence="8">
    <location>
        <begin position="12"/>
        <end position="34"/>
    </location>
</feature>
<reference evidence="9 10" key="1">
    <citation type="submission" date="2016-10" db="EMBL/GenBank/DDBJ databases">
        <authorList>
            <person name="de Groot N.N."/>
        </authorList>
    </citation>
    <scope>NUCLEOTIDE SEQUENCE [LARGE SCALE GENOMIC DNA]</scope>
    <source>
        <strain evidence="9 10">DSM 21650</strain>
    </source>
</reference>
<evidence type="ECO:0000256" key="4">
    <source>
        <dbReference type="ARBA" id="ARBA00022544"/>
    </source>
</evidence>
<keyword evidence="4" id="KW-0309">Germination</keyword>
<dbReference type="Proteomes" id="UP000198625">
    <property type="component" value="Unassembled WGS sequence"/>
</dbReference>
<feature type="transmembrane region" description="Helical" evidence="8">
    <location>
        <begin position="335"/>
        <end position="358"/>
    </location>
</feature>
<protein>
    <submittedName>
        <fullName evidence="9">Spore germination protein KB</fullName>
    </submittedName>
</protein>
<dbReference type="InterPro" id="IPR004761">
    <property type="entry name" value="Spore_GerAB"/>
</dbReference>
<proteinExistence type="inferred from homology"/>
<feature type="transmembrane region" description="Helical" evidence="8">
    <location>
        <begin position="306"/>
        <end position="323"/>
    </location>
</feature>
<dbReference type="PANTHER" id="PTHR34975">
    <property type="entry name" value="SPORE GERMINATION PROTEIN A2"/>
    <property type="match status" value="1"/>
</dbReference>
<gene>
    <name evidence="9" type="ORF">SAMN05660462_00997</name>
</gene>
<evidence type="ECO:0000256" key="7">
    <source>
        <dbReference type="ARBA" id="ARBA00023136"/>
    </source>
</evidence>
<sequence>MERFRISSKQFSIIVAVFTIGTTILVTPGVVANRAKQDSWMVPLIGIGVGVLIILLYTSIAKLYPQKNFFETILYIFGKWLGTAVNIFLVIIFIITASQTIWYLGNFLKVQVLTEVPIYAIHIIYTVVVIYGARLGLETISRSAQFLFPTIIFLFILVTILIAPQSKLENLQPIFEYGLKPILSAAVVQISILCLPLIILLMIPSDWVEPATNYRKSFITGYIMGGAVMFITTLFCILVLGHKITAQSEFPTYLLAKKVNVLNFFQRMEPIIAIMWMISIFYRTSLYMNAALIGIYNVFNLKDYKYIVTPLGIFVLGLSLIAFPDTAYQYEWDSLTWISIVMTFGLLLPLLLIILGLLKKKKQSA</sequence>
<evidence type="ECO:0000256" key="8">
    <source>
        <dbReference type="SAM" id="Phobius"/>
    </source>
</evidence>
<feature type="transmembrane region" description="Helical" evidence="8">
    <location>
        <begin position="80"/>
        <end position="104"/>
    </location>
</feature>
<dbReference type="GO" id="GO:0016020">
    <property type="term" value="C:membrane"/>
    <property type="evidence" value="ECO:0007669"/>
    <property type="project" value="UniProtKB-SubCell"/>
</dbReference>
<dbReference type="AlphaFoldDB" id="A0A1H3N0W4"/>
<evidence type="ECO:0000313" key="10">
    <source>
        <dbReference type="Proteomes" id="UP000198625"/>
    </source>
</evidence>
<evidence type="ECO:0000256" key="2">
    <source>
        <dbReference type="ARBA" id="ARBA00007998"/>
    </source>
</evidence>
<evidence type="ECO:0000256" key="3">
    <source>
        <dbReference type="ARBA" id="ARBA00022448"/>
    </source>
</evidence>
<dbReference type="OrthoDB" id="1675410at2"/>
<accession>A0A1H3N0W4</accession>
<evidence type="ECO:0000313" key="9">
    <source>
        <dbReference type="EMBL" id="SDY82383.1"/>
    </source>
</evidence>
<feature type="transmembrane region" description="Helical" evidence="8">
    <location>
        <begin position="222"/>
        <end position="241"/>
    </location>
</feature>
<feature type="transmembrane region" description="Helical" evidence="8">
    <location>
        <begin position="144"/>
        <end position="162"/>
    </location>
</feature>
<dbReference type="STRING" id="415015.SAMN05660462_00997"/>
<feature type="transmembrane region" description="Helical" evidence="8">
    <location>
        <begin position="116"/>
        <end position="137"/>
    </location>
</feature>
<dbReference type="NCBIfam" id="TIGR00912">
    <property type="entry name" value="2A0309"/>
    <property type="match status" value="1"/>
</dbReference>
<dbReference type="GO" id="GO:0009847">
    <property type="term" value="P:spore germination"/>
    <property type="evidence" value="ECO:0007669"/>
    <property type="project" value="InterPro"/>
</dbReference>
<evidence type="ECO:0000256" key="1">
    <source>
        <dbReference type="ARBA" id="ARBA00004141"/>
    </source>
</evidence>
<dbReference type="EMBL" id="FNQE01000008">
    <property type="protein sequence ID" value="SDY82383.1"/>
    <property type="molecule type" value="Genomic_DNA"/>
</dbReference>
<feature type="transmembrane region" description="Helical" evidence="8">
    <location>
        <begin position="271"/>
        <end position="299"/>
    </location>
</feature>
<dbReference type="PANTHER" id="PTHR34975:SF2">
    <property type="entry name" value="SPORE GERMINATION PROTEIN A2"/>
    <property type="match status" value="1"/>
</dbReference>
<dbReference type="Gene3D" id="1.20.1740.10">
    <property type="entry name" value="Amino acid/polyamine transporter I"/>
    <property type="match status" value="1"/>
</dbReference>
<keyword evidence="7 8" id="KW-0472">Membrane</keyword>
<keyword evidence="5 8" id="KW-0812">Transmembrane</keyword>
<feature type="transmembrane region" description="Helical" evidence="8">
    <location>
        <begin position="182"/>
        <end position="201"/>
    </location>
</feature>
<keyword evidence="6 8" id="KW-1133">Transmembrane helix</keyword>
<keyword evidence="3" id="KW-0813">Transport</keyword>
<comment type="similarity">
    <text evidence="2">Belongs to the amino acid-polyamine-organocation (APC) superfamily. Spore germination protein (SGP) (TC 2.A.3.9) family.</text>
</comment>
<evidence type="ECO:0000256" key="5">
    <source>
        <dbReference type="ARBA" id="ARBA00022692"/>
    </source>
</evidence>
<evidence type="ECO:0000256" key="6">
    <source>
        <dbReference type="ARBA" id="ARBA00022989"/>
    </source>
</evidence>
<organism evidence="9 10">
    <name type="scientific">Proteiniborus ethanoligenes</name>
    <dbReference type="NCBI Taxonomy" id="415015"/>
    <lineage>
        <taxon>Bacteria</taxon>
        <taxon>Bacillati</taxon>
        <taxon>Bacillota</taxon>
        <taxon>Clostridia</taxon>
        <taxon>Eubacteriales</taxon>
        <taxon>Proteiniborus</taxon>
    </lineage>
</organism>
<feature type="transmembrane region" description="Helical" evidence="8">
    <location>
        <begin position="40"/>
        <end position="60"/>
    </location>
</feature>